<reference evidence="2" key="1">
    <citation type="journal article" date="2015" name="Nature">
        <title>Complex archaea that bridge the gap between prokaryotes and eukaryotes.</title>
        <authorList>
            <person name="Spang A."/>
            <person name="Saw J.H."/>
            <person name="Jorgensen S.L."/>
            <person name="Zaremba-Niedzwiedzka K."/>
            <person name="Martijn J."/>
            <person name="Lind A.E."/>
            <person name="van Eijk R."/>
            <person name="Schleper C."/>
            <person name="Guy L."/>
            <person name="Ettema T.J."/>
        </authorList>
    </citation>
    <scope>NUCLEOTIDE SEQUENCE</scope>
</reference>
<name>A0A0F9KLC8_9ZZZZ</name>
<keyword evidence="1" id="KW-0472">Membrane</keyword>
<proteinExistence type="predicted"/>
<organism evidence="2">
    <name type="scientific">marine sediment metagenome</name>
    <dbReference type="NCBI Taxonomy" id="412755"/>
    <lineage>
        <taxon>unclassified sequences</taxon>
        <taxon>metagenomes</taxon>
        <taxon>ecological metagenomes</taxon>
    </lineage>
</organism>
<protein>
    <submittedName>
        <fullName evidence="2">Uncharacterized protein</fullName>
    </submittedName>
</protein>
<comment type="caution">
    <text evidence="2">The sequence shown here is derived from an EMBL/GenBank/DDBJ whole genome shotgun (WGS) entry which is preliminary data.</text>
</comment>
<feature type="transmembrane region" description="Helical" evidence="1">
    <location>
        <begin position="7"/>
        <end position="28"/>
    </location>
</feature>
<evidence type="ECO:0000313" key="2">
    <source>
        <dbReference type="EMBL" id="KKM82944.1"/>
    </source>
</evidence>
<keyword evidence="1" id="KW-1133">Transmembrane helix</keyword>
<accession>A0A0F9KLC8</accession>
<dbReference type="AlphaFoldDB" id="A0A0F9KLC8"/>
<evidence type="ECO:0000256" key="1">
    <source>
        <dbReference type="SAM" id="Phobius"/>
    </source>
</evidence>
<keyword evidence="1" id="KW-0812">Transmembrane</keyword>
<feature type="transmembrane region" description="Helical" evidence="1">
    <location>
        <begin position="34"/>
        <end position="55"/>
    </location>
</feature>
<sequence>MDNVRSVIRLLALFSIFFIYKAIQALLSNNMNDITLWVLITIVYVISITILFFVVKKLEKENKS</sequence>
<gene>
    <name evidence="2" type="ORF">LCGC14_1314370</name>
</gene>
<dbReference type="EMBL" id="LAZR01007788">
    <property type="protein sequence ID" value="KKM82944.1"/>
    <property type="molecule type" value="Genomic_DNA"/>
</dbReference>